<evidence type="ECO:0008006" key="3">
    <source>
        <dbReference type="Google" id="ProtNLM"/>
    </source>
</evidence>
<dbReference type="Gene3D" id="3.40.50.300">
    <property type="entry name" value="P-loop containing nucleotide triphosphate hydrolases"/>
    <property type="match status" value="1"/>
</dbReference>
<organism evidence="1 2">
    <name type="scientific">Paenibacillus xanthanilyticus</name>
    <dbReference type="NCBI Taxonomy" id="1783531"/>
    <lineage>
        <taxon>Bacteria</taxon>
        <taxon>Bacillati</taxon>
        <taxon>Bacillota</taxon>
        <taxon>Bacilli</taxon>
        <taxon>Bacillales</taxon>
        <taxon>Paenibacillaceae</taxon>
        <taxon>Paenibacillus</taxon>
    </lineage>
</organism>
<dbReference type="SUPFAM" id="SSF52540">
    <property type="entry name" value="P-loop containing nucleoside triphosphate hydrolases"/>
    <property type="match status" value="1"/>
</dbReference>
<dbReference type="InterPro" id="IPR027417">
    <property type="entry name" value="P-loop_NTPase"/>
</dbReference>
<evidence type="ECO:0000313" key="2">
    <source>
        <dbReference type="Proteomes" id="UP001595715"/>
    </source>
</evidence>
<dbReference type="RefSeq" id="WP_377721223.1">
    <property type="nucleotide sequence ID" value="NZ_JBHSAM010000034.1"/>
</dbReference>
<gene>
    <name evidence="1" type="ORF">ACFOZ8_23560</name>
</gene>
<evidence type="ECO:0000313" key="1">
    <source>
        <dbReference type="EMBL" id="MFC4102603.1"/>
    </source>
</evidence>
<comment type="caution">
    <text evidence="1">The sequence shown here is derived from an EMBL/GenBank/DDBJ whole genome shotgun (WGS) entry which is preliminary data.</text>
</comment>
<proteinExistence type="predicted"/>
<name>A0ABV8K9A3_9BACL</name>
<sequence length="193" mass="21878">MKNDDRNWTVLFVGGASGIGKSSIAYEIGRHYGVNVMEVDDVHLSVKTVTTRDHFPAIHYFDSGSDWKDLGVNGNVNWLIDVSKEMVPVLKEIAKRHIEDNVPIIIEGDFISPELAASFDRAEVKSIFIQESDKNQIVQNYLAREGGELQEFRAEISTSYNNWIAETCKSNGMKLIESRPWNTVLNRTIYALR</sequence>
<dbReference type="Proteomes" id="UP001595715">
    <property type="component" value="Unassembled WGS sequence"/>
</dbReference>
<protein>
    <recommendedName>
        <fullName evidence="3">UDP-N-acetylglucosamine kinase</fullName>
    </recommendedName>
</protein>
<keyword evidence="2" id="KW-1185">Reference proteome</keyword>
<reference evidence="2" key="1">
    <citation type="journal article" date="2019" name="Int. J. Syst. Evol. Microbiol.">
        <title>The Global Catalogue of Microorganisms (GCM) 10K type strain sequencing project: providing services to taxonomists for standard genome sequencing and annotation.</title>
        <authorList>
            <consortium name="The Broad Institute Genomics Platform"/>
            <consortium name="The Broad Institute Genome Sequencing Center for Infectious Disease"/>
            <person name="Wu L."/>
            <person name="Ma J."/>
        </authorList>
    </citation>
    <scope>NUCLEOTIDE SEQUENCE [LARGE SCALE GENOMIC DNA]</scope>
    <source>
        <strain evidence="2">IBRC-M 10987</strain>
    </source>
</reference>
<accession>A0ABV8K9A3</accession>
<dbReference type="EMBL" id="JBHSAM010000034">
    <property type="protein sequence ID" value="MFC4102603.1"/>
    <property type="molecule type" value="Genomic_DNA"/>
</dbReference>